<evidence type="ECO:0000259" key="16">
    <source>
        <dbReference type="PROSITE" id="PS50109"/>
    </source>
</evidence>
<keyword evidence="13 15" id="KW-0472">Membrane</keyword>
<dbReference type="SMART" id="SM00387">
    <property type="entry name" value="HATPase_c"/>
    <property type="match status" value="1"/>
</dbReference>
<evidence type="ECO:0000256" key="15">
    <source>
        <dbReference type="SAM" id="Phobius"/>
    </source>
</evidence>
<comment type="caution">
    <text evidence="18">The sequence shown here is derived from an EMBL/GenBank/DDBJ whole genome shotgun (WGS) entry which is preliminary data.</text>
</comment>
<feature type="compositionally biased region" description="Polar residues" evidence="14">
    <location>
        <begin position="81"/>
        <end position="98"/>
    </location>
</feature>
<gene>
    <name evidence="18" type="ORF">GC101_26090</name>
</gene>
<dbReference type="InterPro" id="IPR003660">
    <property type="entry name" value="HAMP_dom"/>
</dbReference>
<dbReference type="Pfam" id="PF00672">
    <property type="entry name" value="HAMP"/>
    <property type="match status" value="1"/>
</dbReference>
<feature type="compositionally biased region" description="Polar residues" evidence="14">
    <location>
        <begin position="106"/>
        <end position="123"/>
    </location>
</feature>
<dbReference type="EC" id="2.7.13.3" evidence="3"/>
<dbReference type="SUPFAM" id="SSF47384">
    <property type="entry name" value="Homodimeric domain of signal transducing histidine kinase"/>
    <property type="match status" value="1"/>
</dbReference>
<dbReference type="EMBL" id="WHOB01000074">
    <property type="protein sequence ID" value="NOU82343.1"/>
    <property type="molecule type" value="Genomic_DNA"/>
</dbReference>
<dbReference type="Proteomes" id="UP000596857">
    <property type="component" value="Unassembled WGS sequence"/>
</dbReference>
<dbReference type="SUPFAM" id="SSF55874">
    <property type="entry name" value="ATPase domain of HSP90 chaperone/DNA topoisomerase II/histidine kinase"/>
    <property type="match status" value="1"/>
</dbReference>
<feature type="transmembrane region" description="Helical" evidence="15">
    <location>
        <begin position="21"/>
        <end position="44"/>
    </location>
</feature>
<evidence type="ECO:0000256" key="10">
    <source>
        <dbReference type="ARBA" id="ARBA00022840"/>
    </source>
</evidence>
<dbReference type="PANTHER" id="PTHR45436:SF5">
    <property type="entry name" value="SENSOR HISTIDINE KINASE TRCS"/>
    <property type="match status" value="1"/>
</dbReference>
<keyword evidence="12" id="KW-0902">Two-component regulatory system</keyword>
<evidence type="ECO:0000256" key="9">
    <source>
        <dbReference type="ARBA" id="ARBA00022777"/>
    </source>
</evidence>
<evidence type="ECO:0000256" key="2">
    <source>
        <dbReference type="ARBA" id="ARBA00004651"/>
    </source>
</evidence>
<dbReference type="SMART" id="SM00304">
    <property type="entry name" value="HAMP"/>
    <property type="match status" value="1"/>
</dbReference>
<feature type="transmembrane region" description="Helical" evidence="15">
    <location>
        <begin position="249"/>
        <end position="271"/>
    </location>
</feature>
<dbReference type="InterPro" id="IPR003661">
    <property type="entry name" value="HisK_dim/P_dom"/>
</dbReference>
<feature type="domain" description="Histidine kinase" evidence="16">
    <location>
        <begin position="340"/>
        <end position="555"/>
    </location>
</feature>
<comment type="subcellular location">
    <subcellularLocation>
        <location evidence="2">Cell membrane</location>
        <topology evidence="2">Multi-pass membrane protein</topology>
    </subcellularLocation>
</comment>
<dbReference type="SUPFAM" id="SSF158472">
    <property type="entry name" value="HAMP domain-like"/>
    <property type="match status" value="1"/>
</dbReference>
<evidence type="ECO:0000256" key="3">
    <source>
        <dbReference type="ARBA" id="ARBA00012438"/>
    </source>
</evidence>
<evidence type="ECO:0000256" key="8">
    <source>
        <dbReference type="ARBA" id="ARBA00022741"/>
    </source>
</evidence>
<keyword evidence="4" id="KW-1003">Cell membrane</keyword>
<feature type="region of interest" description="Disordered" evidence="14">
    <location>
        <begin position="81"/>
        <end position="145"/>
    </location>
</feature>
<dbReference type="CDD" id="cd06225">
    <property type="entry name" value="HAMP"/>
    <property type="match status" value="1"/>
</dbReference>
<dbReference type="CDD" id="cd00082">
    <property type="entry name" value="HisKA"/>
    <property type="match status" value="1"/>
</dbReference>
<feature type="domain" description="HAMP" evidence="17">
    <location>
        <begin position="272"/>
        <end position="325"/>
    </location>
</feature>
<keyword evidence="19" id="KW-1185">Reference proteome</keyword>
<keyword evidence="9" id="KW-0418">Kinase</keyword>
<dbReference type="Pfam" id="PF00512">
    <property type="entry name" value="HisKA"/>
    <property type="match status" value="1"/>
</dbReference>
<sequence length="556" mass="60682">MIARTRGFFSKLQAPRSLRKQLLATSLLILSVLLILIGVLQYALMRNFIYSNRAEAMETQMRSVPREFYYINLNNPLNNPAVENNSAGDSTQRGAANGTSGGTYAPGNTASMNPGQNSSPQSGTPGGADNAGNNTNMSPDNKRFYGDRRPLLLDAHTTIAIYSSDGTFKDLQEETLSASAAPRMSNGEYNSLLKQASDKATGKYRLITAADGNEHLAVFMNLGRPGATKLLLQMSVETGPLRDVIMQQLLIFGALSVVALLAGLFLYLPALRKTLIPLSKMGESAQSIDAGNLDVRFPVDQGQLEVDKLSQSFNGMLERLEISFHNEREAKEQMRRFAADASHELRTPLTSIYGFLEVLLRGAADNRDQLYSALNSMHGEAKRINKLVEDLLLLARMDGAPQLRVKNLLLGEMIDEMQPQLLVLAGKRKVNFDISYGVRGPVDADKIKQVILNLFHNAVQHTDAESGAVQVSLHARGTWAVLTVKDNGSGIAAGHLPHVFDRFYRSDSSRTRKYGGSGLGLSITKSIVEAHQGEITVTSTPGEFTIFQVSLPCLPD</sequence>
<keyword evidence="7 15" id="KW-0812">Transmembrane</keyword>
<dbReference type="PROSITE" id="PS50109">
    <property type="entry name" value="HIS_KIN"/>
    <property type="match status" value="1"/>
</dbReference>
<dbReference type="Gene3D" id="3.30.565.10">
    <property type="entry name" value="Histidine kinase-like ATPase, C-terminal domain"/>
    <property type="match status" value="1"/>
</dbReference>
<accession>A0ABX1YRB4</accession>
<evidence type="ECO:0000313" key="19">
    <source>
        <dbReference type="Proteomes" id="UP000596857"/>
    </source>
</evidence>
<keyword evidence="6" id="KW-0808">Transferase</keyword>
<dbReference type="RefSeq" id="WP_171719703.1">
    <property type="nucleotide sequence ID" value="NZ_WHOB01000074.1"/>
</dbReference>
<evidence type="ECO:0000256" key="5">
    <source>
        <dbReference type="ARBA" id="ARBA00022553"/>
    </source>
</evidence>
<dbReference type="InterPro" id="IPR036097">
    <property type="entry name" value="HisK_dim/P_sf"/>
</dbReference>
<organism evidence="18 19">
    <name type="scientific">Paenibacillus phytohabitans</name>
    <dbReference type="NCBI Taxonomy" id="2654978"/>
    <lineage>
        <taxon>Bacteria</taxon>
        <taxon>Bacillati</taxon>
        <taxon>Bacillota</taxon>
        <taxon>Bacilli</taxon>
        <taxon>Bacillales</taxon>
        <taxon>Paenibacillaceae</taxon>
        <taxon>Paenibacillus</taxon>
    </lineage>
</organism>
<keyword evidence="11 15" id="KW-1133">Transmembrane helix</keyword>
<evidence type="ECO:0000256" key="11">
    <source>
        <dbReference type="ARBA" id="ARBA00022989"/>
    </source>
</evidence>
<dbReference type="InterPro" id="IPR004358">
    <property type="entry name" value="Sig_transdc_His_kin-like_C"/>
</dbReference>
<reference evidence="18 19" key="1">
    <citation type="submission" date="2019-10" db="EMBL/GenBank/DDBJ databases">
        <title>Description of Paenibacillus terricola sp. nov.</title>
        <authorList>
            <person name="Carlier A."/>
            <person name="Qi S."/>
        </authorList>
    </citation>
    <scope>NUCLEOTIDE SEQUENCE [LARGE SCALE GENOMIC DNA]</scope>
    <source>
        <strain evidence="18 19">LMG 31459</strain>
    </source>
</reference>
<evidence type="ECO:0000256" key="13">
    <source>
        <dbReference type="ARBA" id="ARBA00023136"/>
    </source>
</evidence>
<evidence type="ECO:0000313" key="18">
    <source>
        <dbReference type="EMBL" id="NOU82343.1"/>
    </source>
</evidence>
<dbReference type="CDD" id="cd00075">
    <property type="entry name" value="HATPase"/>
    <property type="match status" value="1"/>
</dbReference>
<name>A0ABX1YRB4_9BACL</name>
<keyword evidence="5" id="KW-0597">Phosphoprotein</keyword>
<evidence type="ECO:0000256" key="14">
    <source>
        <dbReference type="SAM" id="MobiDB-lite"/>
    </source>
</evidence>
<evidence type="ECO:0000256" key="6">
    <source>
        <dbReference type="ARBA" id="ARBA00022679"/>
    </source>
</evidence>
<evidence type="ECO:0000256" key="4">
    <source>
        <dbReference type="ARBA" id="ARBA00022475"/>
    </source>
</evidence>
<evidence type="ECO:0000256" key="12">
    <source>
        <dbReference type="ARBA" id="ARBA00023012"/>
    </source>
</evidence>
<protein>
    <recommendedName>
        <fullName evidence="3">histidine kinase</fullName>
        <ecNumber evidence="3">2.7.13.3</ecNumber>
    </recommendedName>
</protein>
<dbReference type="Gene3D" id="6.10.340.10">
    <property type="match status" value="1"/>
</dbReference>
<evidence type="ECO:0000256" key="7">
    <source>
        <dbReference type="ARBA" id="ARBA00022692"/>
    </source>
</evidence>
<dbReference type="InterPro" id="IPR003594">
    <property type="entry name" value="HATPase_dom"/>
</dbReference>
<evidence type="ECO:0000259" key="17">
    <source>
        <dbReference type="PROSITE" id="PS50885"/>
    </source>
</evidence>
<keyword evidence="10" id="KW-0067">ATP-binding</keyword>
<dbReference type="Pfam" id="PF02518">
    <property type="entry name" value="HATPase_c"/>
    <property type="match status" value="1"/>
</dbReference>
<dbReference type="PROSITE" id="PS50885">
    <property type="entry name" value="HAMP"/>
    <property type="match status" value="1"/>
</dbReference>
<dbReference type="InterPro" id="IPR036890">
    <property type="entry name" value="HATPase_C_sf"/>
</dbReference>
<comment type="catalytic activity">
    <reaction evidence="1">
        <text>ATP + protein L-histidine = ADP + protein N-phospho-L-histidine.</text>
        <dbReference type="EC" id="2.7.13.3"/>
    </reaction>
</comment>
<dbReference type="PRINTS" id="PR00344">
    <property type="entry name" value="BCTRLSENSOR"/>
</dbReference>
<dbReference type="PANTHER" id="PTHR45436">
    <property type="entry name" value="SENSOR HISTIDINE KINASE YKOH"/>
    <property type="match status" value="1"/>
</dbReference>
<dbReference type="Gene3D" id="1.10.287.130">
    <property type="match status" value="1"/>
</dbReference>
<dbReference type="InterPro" id="IPR050428">
    <property type="entry name" value="TCS_sensor_his_kinase"/>
</dbReference>
<dbReference type="SMART" id="SM00388">
    <property type="entry name" value="HisKA"/>
    <property type="match status" value="1"/>
</dbReference>
<dbReference type="InterPro" id="IPR005467">
    <property type="entry name" value="His_kinase_dom"/>
</dbReference>
<proteinExistence type="predicted"/>
<evidence type="ECO:0000256" key="1">
    <source>
        <dbReference type="ARBA" id="ARBA00000085"/>
    </source>
</evidence>
<keyword evidence="8" id="KW-0547">Nucleotide-binding</keyword>